<comment type="caution">
    <text evidence="3">The sequence shown here is derived from an EMBL/GenBank/DDBJ whole genome shotgun (WGS) entry which is preliminary data.</text>
</comment>
<reference evidence="3 4" key="1">
    <citation type="submission" date="2019-12" db="EMBL/GenBank/DDBJ databases">
        <title>Chromosome-level assembly of the Caenorhabditis remanei genome.</title>
        <authorList>
            <person name="Teterina A.A."/>
            <person name="Willis J.H."/>
            <person name="Phillips P.C."/>
        </authorList>
    </citation>
    <scope>NUCLEOTIDE SEQUENCE [LARGE SCALE GENOMIC DNA]</scope>
    <source>
        <strain evidence="3 4">PX506</strain>
        <tissue evidence="3">Whole organism</tissue>
    </source>
</reference>
<dbReference type="GeneID" id="9838926"/>
<keyword evidence="2" id="KW-0812">Transmembrane</keyword>
<keyword evidence="2" id="KW-1133">Transmembrane helix</keyword>
<proteinExistence type="predicted"/>
<feature type="transmembrane region" description="Helical" evidence="2">
    <location>
        <begin position="60"/>
        <end position="81"/>
    </location>
</feature>
<evidence type="ECO:0000313" key="4">
    <source>
        <dbReference type="Proteomes" id="UP000483820"/>
    </source>
</evidence>
<dbReference type="EMBL" id="WUAV01000005">
    <property type="protein sequence ID" value="KAF1752894.1"/>
    <property type="molecule type" value="Genomic_DNA"/>
</dbReference>
<dbReference type="RefSeq" id="XP_053581942.1">
    <property type="nucleotide sequence ID" value="XM_053733029.1"/>
</dbReference>
<name>A0A6A5GDT8_CAERE</name>
<feature type="region of interest" description="Disordered" evidence="1">
    <location>
        <begin position="1"/>
        <end position="23"/>
    </location>
</feature>
<evidence type="ECO:0000256" key="1">
    <source>
        <dbReference type="SAM" id="MobiDB-lite"/>
    </source>
</evidence>
<dbReference type="CTD" id="9838926"/>
<evidence type="ECO:0000313" key="3">
    <source>
        <dbReference type="EMBL" id="KAF1752894.1"/>
    </source>
</evidence>
<dbReference type="AlphaFoldDB" id="A0A6A5GDT8"/>
<dbReference type="KEGG" id="crq:GCK72_019449"/>
<dbReference type="Proteomes" id="UP000483820">
    <property type="component" value="Chromosome V"/>
</dbReference>
<organism evidence="3 4">
    <name type="scientific">Caenorhabditis remanei</name>
    <name type="common">Caenorhabditis vulgaris</name>
    <dbReference type="NCBI Taxonomy" id="31234"/>
    <lineage>
        <taxon>Eukaryota</taxon>
        <taxon>Metazoa</taxon>
        <taxon>Ecdysozoa</taxon>
        <taxon>Nematoda</taxon>
        <taxon>Chromadorea</taxon>
        <taxon>Rhabditida</taxon>
        <taxon>Rhabditina</taxon>
        <taxon>Rhabditomorpha</taxon>
        <taxon>Rhabditoidea</taxon>
        <taxon>Rhabditidae</taxon>
        <taxon>Peloderinae</taxon>
        <taxon>Caenorhabditis</taxon>
    </lineage>
</organism>
<sequence>MADSASPDIEGECVEGKNKDIPSKPKVQWIPWREKYDSNSLSQCERERDEAANKARTNCLWNMLAAVMAMLLILCVTKDVFELITSFDQSWIGFIYGIEVFLCAAVIIHLFWERQRIKTEPPVKTQDMENAHHDSEEIKSIIKQTDALKNHHTFWCTDRDTSEERPREYISLCKTYTPTVDPALRERIVEAYVEICRDARYSSEPTFVSLRMT</sequence>
<gene>
    <name evidence="3" type="ORF">GCK72_019449</name>
</gene>
<feature type="transmembrane region" description="Helical" evidence="2">
    <location>
        <begin position="93"/>
        <end position="112"/>
    </location>
</feature>
<evidence type="ECO:0000256" key="2">
    <source>
        <dbReference type="SAM" id="Phobius"/>
    </source>
</evidence>
<protein>
    <submittedName>
        <fullName evidence="3">Uncharacterized protein</fullName>
    </submittedName>
</protein>
<keyword evidence="2" id="KW-0472">Membrane</keyword>
<accession>A0A6A5GDT8</accession>
<feature type="compositionally biased region" description="Basic and acidic residues" evidence="1">
    <location>
        <begin position="14"/>
        <end position="23"/>
    </location>
</feature>